<keyword evidence="2" id="KW-1185">Reference proteome</keyword>
<comment type="caution">
    <text evidence="1">The sequence shown here is derived from an EMBL/GenBank/DDBJ whole genome shotgun (WGS) entry which is preliminary data.</text>
</comment>
<evidence type="ECO:0000313" key="2">
    <source>
        <dbReference type="Proteomes" id="UP001215598"/>
    </source>
</evidence>
<gene>
    <name evidence="1" type="ORF">B0H16DRAFT_1895905</name>
</gene>
<sequence>MAEVLGIVDAGLDLLGAALKVKEFIQDAHKAPQEQKKLLAEMEDFKPLLEELRRRIMANPSAGVLRQMSGPLTNFRKDVEHLTEGLQPGKGRIEQLKQRVAWAVSNKKKANEDIKKLEQVKSLINSWLILDFWDQMDAAKRDAVTEWVSPINFFIRQQDISKSRQPETGEWLLNHPQVRAVEIKH</sequence>
<organism evidence="1 2">
    <name type="scientific">Mycena metata</name>
    <dbReference type="NCBI Taxonomy" id="1033252"/>
    <lineage>
        <taxon>Eukaryota</taxon>
        <taxon>Fungi</taxon>
        <taxon>Dikarya</taxon>
        <taxon>Basidiomycota</taxon>
        <taxon>Agaricomycotina</taxon>
        <taxon>Agaricomycetes</taxon>
        <taxon>Agaricomycetidae</taxon>
        <taxon>Agaricales</taxon>
        <taxon>Marasmiineae</taxon>
        <taxon>Mycenaceae</taxon>
        <taxon>Mycena</taxon>
    </lineage>
</organism>
<name>A0AAD7HL58_9AGAR</name>
<evidence type="ECO:0000313" key="1">
    <source>
        <dbReference type="EMBL" id="KAJ7723144.1"/>
    </source>
</evidence>
<dbReference type="Proteomes" id="UP001215598">
    <property type="component" value="Unassembled WGS sequence"/>
</dbReference>
<accession>A0AAD7HL58</accession>
<dbReference type="AlphaFoldDB" id="A0AAD7HL58"/>
<dbReference type="EMBL" id="JARKIB010000213">
    <property type="protein sequence ID" value="KAJ7723144.1"/>
    <property type="molecule type" value="Genomic_DNA"/>
</dbReference>
<protein>
    <recommendedName>
        <fullName evidence="3">NACHT-NTPase and P-loop NTPases N-terminal domain-containing protein</fullName>
    </recommendedName>
</protein>
<reference evidence="1" key="1">
    <citation type="submission" date="2023-03" db="EMBL/GenBank/DDBJ databases">
        <title>Massive genome expansion in bonnet fungi (Mycena s.s.) driven by repeated elements and novel gene families across ecological guilds.</title>
        <authorList>
            <consortium name="Lawrence Berkeley National Laboratory"/>
            <person name="Harder C.B."/>
            <person name="Miyauchi S."/>
            <person name="Viragh M."/>
            <person name="Kuo A."/>
            <person name="Thoen E."/>
            <person name="Andreopoulos B."/>
            <person name="Lu D."/>
            <person name="Skrede I."/>
            <person name="Drula E."/>
            <person name="Henrissat B."/>
            <person name="Morin E."/>
            <person name="Kohler A."/>
            <person name="Barry K."/>
            <person name="LaButti K."/>
            <person name="Morin E."/>
            <person name="Salamov A."/>
            <person name="Lipzen A."/>
            <person name="Mereny Z."/>
            <person name="Hegedus B."/>
            <person name="Baldrian P."/>
            <person name="Stursova M."/>
            <person name="Weitz H."/>
            <person name="Taylor A."/>
            <person name="Grigoriev I.V."/>
            <person name="Nagy L.G."/>
            <person name="Martin F."/>
            <person name="Kauserud H."/>
        </authorList>
    </citation>
    <scope>NUCLEOTIDE SEQUENCE</scope>
    <source>
        <strain evidence="1">CBHHK182m</strain>
    </source>
</reference>
<proteinExistence type="predicted"/>
<evidence type="ECO:0008006" key="3">
    <source>
        <dbReference type="Google" id="ProtNLM"/>
    </source>
</evidence>